<evidence type="ECO:0000313" key="3">
    <source>
        <dbReference type="WBParaSite" id="nRc.2.0.1.t09881-RA"/>
    </source>
</evidence>
<dbReference type="AlphaFoldDB" id="A0A915I7N7"/>
<organism evidence="2 3">
    <name type="scientific">Romanomermis culicivorax</name>
    <name type="common">Nematode worm</name>
    <dbReference type="NCBI Taxonomy" id="13658"/>
    <lineage>
        <taxon>Eukaryota</taxon>
        <taxon>Metazoa</taxon>
        <taxon>Ecdysozoa</taxon>
        <taxon>Nematoda</taxon>
        <taxon>Enoplea</taxon>
        <taxon>Dorylaimia</taxon>
        <taxon>Mermithida</taxon>
        <taxon>Mermithoidea</taxon>
        <taxon>Mermithidae</taxon>
        <taxon>Romanomermis</taxon>
    </lineage>
</organism>
<keyword evidence="1" id="KW-0812">Transmembrane</keyword>
<evidence type="ECO:0000256" key="1">
    <source>
        <dbReference type="SAM" id="Phobius"/>
    </source>
</evidence>
<accession>A0A915I7N7</accession>
<keyword evidence="2" id="KW-1185">Reference proteome</keyword>
<protein>
    <submittedName>
        <fullName evidence="3">Uncharacterized protein</fullName>
    </submittedName>
</protein>
<name>A0A915I7N7_ROMCU</name>
<reference evidence="3" key="1">
    <citation type="submission" date="2022-11" db="UniProtKB">
        <authorList>
            <consortium name="WormBaseParasite"/>
        </authorList>
    </citation>
    <scope>IDENTIFICATION</scope>
</reference>
<feature type="transmembrane region" description="Helical" evidence="1">
    <location>
        <begin position="15"/>
        <end position="37"/>
    </location>
</feature>
<proteinExistence type="predicted"/>
<evidence type="ECO:0000313" key="2">
    <source>
        <dbReference type="Proteomes" id="UP000887565"/>
    </source>
</evidence>
<dbReference type="Proteomes" id="UP000887565">
    <property type="component" value="Unplaced"/>
</dbReference>
<sequence>MAPDMGWVAITKRDSVGAVLMVAAVKVVVAVVSVAVVGDTNVKAVVIHDIGPLADFGIVDSFLGNVQTTTRACPTRRTEANKKVVYQFGRQEKTEKQRQEEMERQRDEYKQKLLVDLGVIQMKPQGHLNDLSRIILEN</sequence>
<keyword evidence="1" id="KW-1133">Transmembrane helix</keyword>
<dbReference type="WBParaSite" id="nRc.2.0.1.t09881-RA">
    <property type="protein sequence ID" value="nRc.2.0.1.t09881-RA"/>
    <property type="gene ID" value="nRc.2.0.1.g09881"/>
</dbReference>
<keyword evidence="1" id="KW-0472">Membrane</keyword>